<reference evidence="10 11" key="1">
    <citation type="submission" date="2016-10" db="EMBL/GenBank/DDBJ databases">
        <authorList>
            <person name="de Groot N.N."/>
        </authorList>
    </citation>
    <scope>NUCLEOTIDE SEQUENCE [LARGE SCALE GENOMIC DNA]</scope>
    <source>
        <strain evidence="10 11">GAS232</strain>
    </source>
</reference>
<feature type="transmembrane region" description="Helical" evidence="6">
    <location>
        <begin position="78"/>
        <end position="98"/>
    </location>
</feature>
<dbReference type="OrthoDB" id="9801061at2"/>
<dbReference type="InterPro" id="IPR048502">
    <property type="entry name" value="NamZ_N"/>
</dbReference>
<evidence type="ECO:0000256" key="1">
    <source>
        <dbReference type="ARBA" id="ARBA00004141"/>
    </source>
</evidence>
<protein>
    <submittedName>
        <fullName evidence="10">Transporter, SSS family</fullName>
    </submittedName>
</protein>
<dbReference type="GO" id="GO:0022857">
    <property type="term" value="F:transmembrane transporter activity"/>
    <property type="evidence" value="ECO:0007669"/>
    <property type="project" value="InterPro"/>
</dbReference>
<dbReference type="Pfam" id="PF07075">
    <property type="entry name" value="NamZ_N"/>
    <property type="match status" value="1"/>
</dbReference>
<dbReference type="SUPFAM" id="SSF56601">
    <property type="entry name" value="beta-lactamase/transpeptidase-like"/>
    <property type="match status" value="1"/>
</dbReference>
<dbReference type="PANTHER" id="PTHR42915">
    <property type="entry name" value="HYPOTHETICAL 460 KDA PROTEIN IN FEUA-SIGW INTERGENIC REGION [PRECURSOR]"/>
    <property type="match status" value="1"/>
</dbReference>
<keyword evidence="4 6" id="KW-1133">Transmembrane helix</keyword>
<feature type="transmembrane region" description="Helical" evidence="6">
    <location>
        <begin position="433"/>
        <end position="452"/>
    </location>
</feature>
<feature type="transmembrane region" description="Helical" evidence="6">
    <location>
        <begin position="6"/>
        <end position="25"/>
    </location>
</feature>
<keyword evidence="3 6" id="KW-0812">Transmembrane</keyword>
<evidence type="ECO:0000313" key="10">
    <source>
        <dbReference type="EMBL" id="SDF25891.1"/>
    </source>
</evidence>
<dbReference type="GO" id="GO:0016020">
    <property type="term" value="C:membrane"/>
    <property type="evidence" value="ECO:0007669"/>
    <property type="project" value="UniProtKB-SubCell"/>
</dbReference>
<dbReference type="Pfam" id="PF20732">
    <property type="entry name" value="NamZ_C"/>
    <property type="match status" value="1"/>
</dbReference>
<proteinExistence type="inferred from homology"/>
<name>A0A1G7JLW0_9BACT</name>
<dbReference type="Pfam" id="PF00474">
    <property type="entry name" value="SSF"/>
    <property type="match status" value="1"/>
</dbReference>
<dbReference type="PANTHER" id="PTHR42915:SF1">
    <property type="entry name" value="PEPTIDOGLYCAN BETA-N-ACETYLMURAMIDASE NAMZ"/>
    <property type="match status" value="1"/>
</dbReference>
<evidence type="ECO:0000256" key="3">
    <source>
        <dbReference type="ARBA" id="ARBA00022692"/>
    </source>
</evidence>
<dbReference type="Gene3D" id="1.20.1730.10">
    <property type="entry name" value="Sodium/glucose cotransporter"/>
    <property type="match status" value="1"/>
</dbReference>
<feature type="domain" description="Beta-lactamase-related" evidence="7">
    <location>
        <begin position="526"/>
        <end position="876"/>
    </location>
</feature>
<evidence type="ECO:0000313" key="11">
    <source>
        <dbReference type="Proteomes" id="UP000182427"/>
    </source>
</evidence>
<gene>
    <name evidence="10" type="ORF">SAMN05444167_1869</name>
</gene>
<feature type="transmembrane region" description="Helical" evidence="6">
    <location>
        <begin position="45"/>
        <end position="72"/>
    </location>
</feature>
<feature type="transmembrane region" description="Helical" evidence="6">
    <location>
        <begin position="472"/>
        <end position="493"/>
    </location>
</feature>
<dbReference type="InterPro" id="IPR001466">
    <property type="entry name" value="Beta-lactam-related"/>
</dbReference>
<evidence type="ECO:0000256" key="4">
    <source>
        <dbReference type="ARBA" id="ARBA00022989"/>
    </source>
</evidence>
<sequence>MPTRLHAFDLGLIVLYLIAITLFGLRFRKPTDTSLSSYFLAARSVPWWAIALSIVSAETSTLTIISVPGIAFGGNFTFLQLVFGYMIGRLLICILFLPRYFDGELFTAYQLIDRRFGPILHKVTAGLFLLTRAAAEGVRVYAVSIVVGIAIGTNDIASIVIISMLTLAYTFEGGMAAVIWTDVVQMFLYIAGTIIALFTLGAKVDGGWATVHAVTSAAHKLQLFDFTVNLTSNYTFWAGVIGGAFLTMASHGTDQLMVQRLLAAKNLREARVSLLASGGVVFLQFTLFLVIGAGLYVFYGQHPALLIVHGSDRLFPAFIVQQMPTGVAGLLIAAILAAAMSNLSAALNSLSSTTIVDFYMKLNPNASDTKRNLLSRTATLLWAVVLVAIAIYSVKVGGKGHVVEMGLSIASVAYGALLGVFLLGTLTRYATQFGATVGMIAGFAFNLALYLPKILPVPPIHIGGFSLSDIAFTWYVLLGSVVTFVVGSLFSLMGKPRAKAVAAVLVMVVFGTASMRAQSADFSEIDTLMAQALKDKLLPGGVVAIGSNGRVVYEKVYGNRAEDPAIEAMTEDTIFDMASLSKCMSTSVAIMQLYEQGKLQFDDPVVKYLPEFASNGKSSVTIRELLTHYSGLREDVSLKDAWSGKAEGVKRAMESDLYGPPGKTFKYSDINFITLGAIVEKISGEPLDVYAAKHIFSPLKMTETGYFTPHCPHLYWEPAPVTCPAVSSAAMRARIAPTAHNDDKPMDDDRMLRGEVHDPTTRRMGGVAGHAGVFSTVHDTSLFAQALLDRLAGRPSNFPLKQETLRLMCQPEQPTGAKGLRGFGWDIDSPYSRPRGTIYPVGSFGHTGFTGTSVWMDPRSDSYVILLANAVHPRGRKPITPLRGTIATAAAKALGLDKPLLGKATLTGIDVLEQTNFQALHALAAKTPGHLRIGLLTNNTGLNRSGKRTIDVLYAQRGNGIELTTLFAPEHGILGAEDHEGLGNAVDAATHLPVISLYGAKLADRYPKVEDLQKLDAVLIDLQDVPARFYTYETEMGYVMESAAKAGTQVVVLDRPAITSGVQVVGPVADAGVQSYVDYMQEPMSLGLTMGELAGFFNGEKQLGVKLSVVKMQNWQRGVWYDQTGLPWVNPSPNLQSMSAATLYTGIAFAEYTNLSVGRGTDAAFEQVGAAWIASDAEAKKLADTLNARAMTGVTFAPVTFTPAKPYPFAGQAIHGVRATATDRTRLDAPAMGAELLAAVHAQYPTQLLLAKAQGLVLNSATMQALAAGKDPHDIVAAWEPELWKFREARQKYLLYSYLPE</sequence>
<evidence type="ECO:0000259" key="9">
    <source>
        <dbReference type="Pfam" id="PF20732"/>
    </source>
</evidence>
<feature type="domain" description="Peptidoglycan beta-N-acetylmuramidase NamZ C-terminal" evidence="9">
    <location>
        <begin position="1143"/>
        <end position="1296"/>
    </location>
</feature>
<dbReference type="InterPro" id="IPR048503">
    <property type="entry name" value="NamZ_C"/>
</dbReference>
<dbReference type="InterPro" id="IPR001734">
    <property type="entry name" value="Na/solute_symporter"/>
</dbReference>
<evidence type="ECO:0000256" key="6">
    <source>
        <dbReference type="SAM" id="Phobius"/>
    </source>
</evidence>
<feature type="domain" description="Peptidoglycan beta-N-acetylmuramidase NamZ N-terminal" evidence="8">
    <location>
        <begin position="933"/>
        <end position="1138"/>
    </location>
</feature>
<evidence type="ECO:0000256" key="5">
    <source>
        <dbReference type="ARBA" id="ARBA00023136"/>
    </source>
</evidence>
<keyword evidence="5 6" id="KW-0472">Membrane</keyword>
<comment type="subcellular location">
    <subcellularLocation>
        <location evidence="1">Membrane</location>
        <topology evidence="1">Multi-pass membrane protein</topology>
    </subcellularLocation>
</comment>
<dbReference type="InterPro" id="IPR012338">
    <property type="entry name" value="Beta-lactam/transpept-like"/>
</dbReference>
<comment type="similarity">
    <text evidence="2">Belongs to the sodium:solute symporter (SSF) (TC 2.A.21) family.</text>
</comment>
<dbReference type="CDD" id="cd11493">
    <property type="entry name" value="SLC5sbd_NIS-like_u1"/>
    <property type="match status" value="1"/>
</dbReference>
<feature type="transmembrane region" description="Helical" evidence="6">
    <location>
        <begin position="274"/>
        <end position="299"/>
    </location>
</feature>
<dbReference type="InterPro" id="IPR008302">
    <property type="entry name" value="NamZ"/>
</dbReference>
<dbReference type="Pfam" id="PF00144">
    <property type="entry name" value="Beta-lactamase"/>
    <property type="match status" value="1"/>
</dbReference>
<organism evidence="10 11">
    <name type="scientific">Terriglobus roseus</name>
    <dbReference type="NCBI Taxonomy" id="392734"/>
    <lineage>
        <taxon>Bacteria</taxon>
        <taxon>Pseudomonadati</taxon>
        <taxon>Acidobacteriota</taxon>
        <taxon>Terriglobia</taxon>
        <taxon>Terriglobales</taxon>
        <taxon>Acidobacteriaceae</taxon>
        <taxon>Terriglobus</taxon>
    </lineage>
</organism>
<dbReference type="GO" id="GO:0033922">
    <property type="term" value="F:peptidoglycan beta-N-acetylmuramidase activity"/>
    <property type="evidence" value="ECO:0007669"/>
    <property type="project" value="InterPro"/>
</dbReference>
<evidence type="ECO:0000256" key="2">
    <source>
        <dbReference type="ARBA" id="ARBA00006434"/>
    </source>
</evidence>
<dbReference type="NCBIfam" id="TIGR00813">
    <property type="entry name" value="sss"/>
    <property type="match status" value="1"/>
</dbReference>
<evidence type="ECO:0000259" key="7">
    <source>
        <dbReference type="Pfam" id="PF00144"/>
    </source>
</evidence>
<dbReference type="InterPro" id="IPR038377">
    <property type="entry name" value="Na/Glc_symporter_sf"/>
</dbReference>
<dbReference type="PROSITE" id="PS50283">
    <property type="entry name" value="NA_SOLUT_SYMP_3"/>
    <property type="match status" value="1"/>
</dbReference>
<dbReference type="Gene3D" id="3.90.1150.140">
    <property type="match status" value="1"/>
</dbReference>
<accession>A0A1G7JLW0</accession>
<dbReference type="Proteomes" id="UP000182427">
    <property type="component" value="Chromosome I"/>
</dbReference>
<feature type="transmembrane region" description="Helical" evidence="6">
    <location>
        <begin position="500"/>
        <end position="517"/>
    </location>
</feature>
<evidence type="ECO:0000259" key="8">
    <source>
        <dbReference type="Pfam" id="PF07075"/>
    </source>
</evidence>
<feature type="transmembrane region" description="Helical" evidence="6">
    <location>
        <begin position="183"/>
        <end position="202"/>
    </location>
</feature>
<dbReference type="Gene3D" id="3.40.710.10">
    <property type="entry name" value="DD-peptidase/beta-lactamase superfamily"/>
    <property type="match status" value="1"/>
</dbReference>
<feature type="transmembrane region" description="Helical" evidence="6">
    <location>
        <begin position="373"/>
        <end position="394"/>
    </location>
</feature>
<keyword evidence="11" id="KW-1185">Reference proteome</keyword>
<feature type="transmembrane region" description="Helical" evidence="6">
    <location>
        <begin position="141"/>
        <end position="171"/>
    </location>
</feature>
<feature type="transmembrane region" description="Helical" evidence="6">
    <location>
        <begin position="234"/>
        <end position="253"/>
    </location>
</feature>
<dbReference type="EMBL" id="LT629690">
    <property type="protein sequence ID" value="SDF25891.1"/>
    <property type="molecule type" value="Genomic_DNA"/>
</dbReference>
<feature type="transmembrane region" description="Helical" evidence="6">
    <location>
        <begin position="406"/>
        <end position="426"/>
    </location>
</feature>
<dbReference type="RefSeq" id="WP_083344893.1">
    <property type="nucleotide sequence ID" value="NZ_LT629690.1"/>
</dbReference>
<dbReference type="Gene3D" id="3.40.50.12170">
    <property type="entry name" value="Uncharacterised protein PF07075, DUF1343"/>
    <property type="match status" value="1"/>
</dbReference>